<dbReference type="PANTHER" id="PTHR31676:SF151">
    <property type="entry name" value="DUF538 FAMILY PROTEIN"/>
    <property type="match status" value="1"/>
</dbReference>
<sequence>MAIRQPRVLLLTATALLLAVGASTEGDGMSGVSIHDLLREHGLPAGILPRAVESYTLERTTGLLEVRLYHPCYAKYDEMAFFDRVVRGNLSYGALIGVVGLEQEELFLWLPVRRILVSDPSSGVILFDIGLARKQLSLSLFETPPDCRPEELTATAAPAVLDKSNSPLSPSADDCRSAASVRCSSCEAHGSRGCGAHRPSRAATSIGHVWQLRRGLSVRAMAVRHHVHAHATVVKPAVNRP</sequence>
<dbReference type="Gene3D" id="2.30.240.10">
    <property type="entry name" value="At5g01610-like"/>
    <property type="match status" value="1"/>
</dbReference>
<feature type="signal peptide" evidence="1">
    <location>
        <begin position="1"/>
        <end position="24"/>
    </location>
</feature>
<feature type="chain" id="PRO_5014183309" evidence="1">
    <location>
        <begin position="25"/>
        <end position="241"/>
    </location>
</feature>
<dbReference type="InterPro" id="IPR007493">
    <property type="entry name" value="DUF538"/>
</dbReference>
<accession>A0A2H9ZQV5</accession>
<keyword evidence="1" id="KW-0732">Signal</keyword>
<dbReference type="PANTHER" id="PTHR31676">
    <property type="entry name" value="T31J12.3 PROTEIN-RELATED"/>
    <property type="match status" value="1"/>
</dbReference>
<dbReference type="InterPro" id="IPR036758">
    <property type="entry name" value="At5g01610-like"/>
</dbReference>
<dbReference type="SUPFAM" id="SSF141562">
    <property type="entry name" value="At5g01610-like"/>
    <property type="match status" value="1"/>
</dbReference>
<evidence type="ECO:0000313" key="3">
    <source>
        <dbReference type="Proteomes" id="UP000236161"/>
    </source>
</evidence>
<organism evidence="2 3">
    <name type="scientific">Apostasia shenzhenica</name>
    <dbReference type="NCBI Taxonomy" id="1088818"/>
    <lineage>
        <taxon>Eukaryota</taxon>
        <taxon>Viridiplantae</taxon>
        <taxon>Streptophyta</taxon>
        <taxon>Embryophyta</taxon>
        <taxon>Tracheophyta</taxon>
        <taxon>Spermatophyta</taxon>
        <taxon>Magnoliopsida</taxon>
        <taxon>Liliopsida</taxon>
        <taxon>Asparagales</taxon>
        <taxon>Orchidaceae</taxon>
        <taxon>Apostasioideae</taxon>
        <taxon>Apostasia</taxon>
    </lineage>
</organism>
<evidence type="ECO:0000256" key="1">
    <source>
        <dbReference type="SAM" id="SignalP"/>
    </source>
</evidence>
<dbReference type="OrthoDB" id="766568at2759"/>
<dbReference type="FunFam" id="2.30.240.10:FF:000002">
    <property type="entry name" value="Uncharacterized protein At3g07460"/>
    <property type="match status" value="1"/>
</dbReference>
<dbReference type="EMBL" id="KZ454830">
    <property type="protein sequence ID" value="PKA45674.1"/>
    <property type="molecule type" value="Genomic_DNA"/>
</dbReference>
<dbReference type="AlphaFoldDB" id="A0A2H9ZQV5"/>
<reference evidence="2 3" key="1">
    <citation type="journal article" date="2017" name="Nature">
        <title>The Apostasia genome and the evolution of orchids.</title>
        <authorList>
            <person name="Zhang G.Q."/>
            <person name="Liu K.W."/>
            <person name="Li Z."/>
            <person name="Lohaus R."/>
            <person name="Hsiao Y.Y."/>
            <person name="Niu S.C."/>
            <person name="Wang J.Y."/>
            <person name="Lin Y.C."/>
            <person name="Xu Q."/>
            <person name="Chen L.J."/>
            <person name="Yoshida K."/>
            <person name="Fujiwara S."/>
            <person name="Wang Z.W."/>
            <person name="Zhang Y.Q."/>
            <person name="Mitsuda N."/>
            <person name="Wang M."/>
            <person name="Liu G.H."/>
            <person name="Pecoraro L."/>
            <person name="Huang H.X."/>
            <person name="Xiao X.J."/>
            <person name="Lin M."/>
            <person name="Wu X.Y."/>
            <person name="Wu W.L."/>
            <person name="Chen Y.Y."/>
            <person name="Chang S.B."/>
            <person name="Sakamoto S."/>
            <person name="Ohme-Takagi M."/>
            <person name="Yagi M."/>
            <person name="Zeng S.J."/>
            <person name="Shen C.Y."/>
            <person name="Yeh C.M."/>
            <person name="Luo Y.B."/>
            <person name="Tsai W.C."/>
            <person name="Van de Peer Y."/>
            <person name="Liu Z.J."/>
        </authorList>
    </citation>
    <scope>NUCLEOTIDE SEQUENCE [LARGE SCALE GENOMIC DNA]</scope>
    <source>
        <strain evidence="3">cv. Shenzhen</strain>
        <tissue evidence="2">Stem</tissue>
    </source>
</reference>
<evidence type="ECO:0000313" key="2">
    <source>
        <dbReference type="EMBL" id="PKA45674.1"/>
    </source>
</evidence>
<keyword evidence="3" id="KW-1185">Reference proteome</keyword>
<dbReference type="STRING" id="1088818.A0A2H9ZQV5"/>
<proteinExistence type="predicted"/>
<gene>
    <name evidence="2" type="ORF">AXF42_Ash011014</name>
</gene>
<name>A0A2H9ZQV5_9ASPA</name>
<dbReference type="Proteomes" id="UP000236161">
    <property type="component" value="Unassembled WGS sequence"/>
</dbReference>
<protein>
    <submittedName>
        <fullName evidence="2">Uncharacterized protein</fullName>
    </submittedName>
</protein>
<dbReference type="Pfam" id="PF04398">
    <property type="entry name" value="DUF538"/>
    <property type="match status" value="1"/>
</dbReference>